<organism evidence="1">
    <name type="scientific">Myoviridae sp. ctCjb12</name>
    <dbReference type="NCBI Taxonomy" id="2826631"/>
    <lineage>
        <taxon>Viruses</taxon>
        <taxon>Duplodnaviria</taxon>
        <taxon>Heunggongvirae</taxon>
        <taxon>Uroviricota</taxon>
        <taxon>Caudoviricetes</taxon>
    </lineage>
</organism>
<reference evidence="1" key="1">
    <citation type="journal article" date="2021" name="Proc. Natl. Acad. Sci. U.S.A.">
        <title>A Catalog of Tens of Thousands of Viruses from Human Metagenomes Reveals Hidden Associations with Chronic Diseases.</title>
        <authorList>
            <person name="Tisza M.J."/>
            <person name="Buck C.B."/>
        </authorList>
    </citation>
    <scope>NUCLEOTIDE SEQUENCE</scope>
    <source>
        <strain evidence="1">CtCjb12</strain>
    </source>
</reference>
<sequence length="38" mass="4650">MTFSSKRNKSRKVKIKMIYLKKVKLFSKAIYRSRSKRI</sequence>
<dbReference type="EMBL" id="BK014960">
    <property type="protein sequence ID" value="DAD84513.1"/>
    <property type="molecule type" value="Genomic_DNA"/>
</dbReference>
<proteinExistence type="predicted"/>
<name>A0A8S5MQC2_9CAUD</name>
<accession>A0A8S5MQC2</accession>
<protein>
    <submittedName>
        <fullName evidence="1">Uncharacterized protein</fullName>
    </submittedName>
</protein>
<evidence type="ECO:0000313" key="1">
    <source>
        <dbReference type="EMBL" id="DAD84513.1"/>
    </source>
</evidence>